<dbReference type="Pfam" id="PF07679">
    <property type="entry name" value="I-set"/>
    <property type="match status" value="1"/>
</dbReference>
<dbReference type="GO" id="GO:0007156">
    <property type="term" value="P:homophilic cell adhesion via plasma membrane adhesion molecules"/>
    <property type="evidence" value="ECO:0007669"/>
    <property type="project" value="TreeGrafter"/>
</dbReference>
<dbReference type="GO" id="GO:0070593">
    <property type="term" value="P:dendrite self-avoidance"/>
    <property type="evidence" value="ECO:0007669"/>
    <property type="project" value="TreeGrafter"/>
</dbReference>
<dbReference type="Gene3D" id="2.60.40.10">
    <property type="entry name" value="Immunoglobulins"/>
    <property type="match status" value="3"/>
</dbReference>
<evidence type="ECO:0000313" key="9">
    <source>
        <dbReference type="EMBL" id="KAG8174517.1"/>
    </source>
</evidence>
<keyword evidence="3" id="KW-0677">Repeat</keyword>
<dbReference type="SMART" id="SM00409">
    <property type="entry name" value="IG"/>
    <property type="match status" value="2"/>
</dbReference>
<gene>
    <name evidence="9" type="ORF">JTE90_003071</name>
</gene>
<evidence type="ECO:0000256" key="3">
    <source>
        <dbReference type="ARBA" id="ARBA00022737"/>
    </source>
</evidence>
<evidence type="ECO:0000256" key="5">
    <source>
        <dbReference type="ARBA" id="ARBA00023157"/>
    </source>
</evidence>
<evidence type="ECO:0000313" key="10">
    <source>
        <dbReference type="Proteomes" id="UP000827092"/>
    </source>
</evidence>
<name>A0AAV6TRM8_9ARAC</name>
<dbReference type="GO" id="GO:0005886">
    <property type="term" value="C:plasma membrane"/>
    <property type="evidence" value="ECO:0007669"/>
    <property type="project" value="UniProtKB-SubCell"/>
</dbReference>
<keyword evidence="2" id="KW-1003">Cell membrane</keyword>
<feature type="domain" description="Ig-like" evidence="8">
    <location>
        <begin position="66"/>
        <end position="103"/>
    </location>
</feature>
<comment type="caution">
    <text evidence="9">The sequence shown here is derived from an EMBL/GenBank/DDBJ whole genome shotgun (WGS) entry which is preliminary data.</text>
</comment>
<dbReference type="InterPro" id="IPR036179">
    <property type="entry name" value="Ig-like_dom_sf"/>
</dbReference>
<dbReference type="PANTHER" id="PTHR10075">
    <property type="entry name" value="BASIGIN RELATED"/>
    <property type="match status" value="1"/>
</dbReference>
<keyword evidence="6" id="KW-0325">Glycoprotein</keyword>
<organism evidence="9 10">
    <name type="scientific">Oedothorax gibbosus</name>
    <dbReference type="NCBI Taxonomy" id="931172"/>
    <lineage>
        <taxon>Eukaryota</taxon>
        <taxon>Metazoa</taxon>
        <taxon>Ecdysozoa</taxon>
        <taxon>Arthropoda</taxon>
        <taxon>Chelicerata</taxon>
        <taxon>Arachnida</taxon>
        <taxon>Araneae</taxon>
        <taxon>Araneomorphae</taxon>
        <taxon>Entelegynae</taxon>
        <taxon>Araneoidea</taxon>
        <taxon>Linyphiidae</taxon>
        <taxon>Erigoninae</taxon>
        <taxon>Oedothorax</taxon>
    </lineage>
</organism>
<dbReference type="InterPro" id="IPR003599">
    <property type="entry name" value="Ig_sub"/>
</dbReference>
<keyword evidence="4" id="KW-0472">Membrane</keyword>
<dbReference type="Proteomes" id="UP000827092">
    <property type="component" value="Unassembled WGS sequence"/>
</dbReference>
<dbReference type="FunFam" id="2.60.40.10:FF:000333">
    <property type="entry name" value="Down syndrome cell adhesion molecule"/>
    <property type="match status" value="1"/>
</dbReference>
<dbReference type="InterPro" id="IPR013783">
    <property type="entry name" value="Ig-like_fold"/>
</dbReference>
<dbReference type="PANTHER" id="PTHR10075:SF14">
    <property type="entry name" value="CELL ADHESION MOLECULE DSCAM2-RELATED"/>
    <property type="match status" value="1"/>
</dbReference>
<evidence type="ECO:0000256" key="2">
    <source>
        <dbReference type="ARBA" id="ARBA00022475"/>
    </source>
</evidence>
<dbReference type="SUPFAM" id="SSF48726">
    <property type="entry name" value="Immunoglobulin"/>
    <property type="match status" value="3"/>
</dbReference>
<dbReference type="Pfam" id="PF13927">
    <property type="entry name" value="Ig_3"/>
    <property type="match status" value="2"/>
</dbReference>
<dbReference type="GO" id="GO:0098632">
    <property type="term" value="F:cell-cell adhesion mediator activity"/>
    <property type="evidence" value="ECO:0007669"/>
    <property type="project" value="TreeGrafter"/>
</dbReference>
<keyword evidence="10" id="KW-1185">Reference proteome</keyword>
<dbReference type="SMART" id="SM00408">
    <property type="entry name" value="IGc2"/>
    <property type="match status" value="2"/>
</dbReference>
<feature type="domain" description="Ig-like" evidence="8">
    <location>
        <begin position="149"/>
        <end position="234"/>
    </location>
</feature>
<keyword evidence="5" id="KW-1015">Disulfide bond</keyword>
<feature type="domain" description="Ig-like" evidence="8">
    <location>
        <begin position="241"/>
        <end position="328"/>
    </location>
</feature>
<dbReference type="InterPro" id="IPR003598">
    <property type="entry name" value="Ig_sub2"/>
</dbReference>
<dbReference type="InterPro" id="IPR007110">
    <property type="entry name" value="Ig-like_dom"/>
</dbReference>
<dbReference type="FunFam" id="2.60.40.10:FF:000005">
    <property type="entry name" value="Neuronal cell adhesion molecule"/>
    <property type="match status" value="1"/>
</dbReference>
<comment type="subcellular location">
    <subcellularLocation>
        <location evidence="1">Cell membrane</location>
    </subcellularLocation>
</comment>
<sequence>MFRNSENSKISIPREIRSERKGKCHMQFETGKPPFIFHWLKNGREFKDGEEGTDSFSSALTVTAPPTWKIEPIDKETVVGETLSVACLAEGFPKPTITWSKNGDSFLCLCGFLQLLSRMARLMINPVLLKQTANIHAWLKMVLGSLCTPTWVFELKDQSAIEGETVSFQCAAEGFPIPRVSWKRYEIADVSHQVKFNSPNNVTLVLVSVKKEDEGSYVCEASNESGETLNQKVSLLIHEAPVIQPFQLPEQIQVGKTLSVTCAIMSGKSPFSFKWFKNGKLLQEEGLSNTHRKVSNLIIDPILETSGGNYTCVVSNEDGKDNFSAALTVKAPPVWLKEPEDAEVIEIEFFV</sequence>
<keyword evidence="7" id="KW-0393">Immunoglobulin domain</keyword>
<dbReference type="EMBL" id="JAFNEN010001195">
    <property type="protein sequence ID" value="KAG8174517.1"/>
    <property type="molecule type" value="Genomic_DNA"/>
</dbReference>
<evidence type="ECO:0000256" key="7">
    <source>
        <dbReference type="ARBA" id="ARBA00023319"/>
    </source>
</evidence>
<dbReference type="GO" id="GO:0030424">
    <property type="term" value="C:axon"/>
    <property type="evidence" value="ECO:0007669"/>
    <property type="project" value="TreeGrafter"/>
</dbReference>
<dbReference type="AlphaFoldDB" id="A0AAV6TRM8"/>
<evidence type="ECO:0000259" key="8">
    <source>
        <dbReference type="PROSITE" id="PS50835"/>
    </source>
</evidence>
<dbReference type="InterPro" id="IPR013098">
    <property type="entry name" value="Ig_I-set"/>
</dbReference>
<proteinExistence type="predicted"/>
<evidence type="ECO:0000256" key="1">
    <source>
        <dbReference type="ARBA" id="ARBA00004236"/>
    </source>
</evidence>
<accession>A0AAV6TRM8</accession>
<protein>
    <recommendedName>
        <fullName evidence="8">Ig-like domain-containing protein</fullName>
    </recommendedName>
</protein>
<evidence type="ECO:0000256" key="6">
    <source>
        <dbReference type="ARBA" id="ARBA00023180"/>
    </source>
</evidence>
<dbReference type="GO" id="GO:0007411">
    <property type="term" value="P:axon guidance"/>
    <property type="evidence" value="ECO:0007669"/>
    <property type="project" value="TreeGrafter"/>
</dbReference>
<reference evidence="9 10" key="1">
    <citation type="journal article" date="2022" name="Nat. Ecol. Evol.">
        <title>A masculinizing supergene underlies an exaggerated male reproductive morph in a spider.</title>
        <authorList>
            <person name="Hendrickx F."/>
            <person name="De Corte Z."/>
            <person name="Sonet G."/>
            <person name="Van Belleghem S.M."/>
            <person name="Kostlbacher S."/>
            <person name="Vangestel C."/>
        </authorList>
    </citation>
    <scope>NUCLEOTIDE SEQUENCE [LARGE SCALE GENOMIC DNA]</scope>
    <source>
        <strain evidence="9">W744_W776</strain>
    </source>
</reference>
<evidence type="ECO:0000256" key="4">
    <source>
        <dbReference type="ARBA" id="ARBA00023136"/>
    </source>
</evidence>
<dbReference type="PROSITE" id="PS50835">
    <property type="entry name" value="IG_LIKE"/>
    <property type="match status" value="3"/>
</dbReference>